<dbReference type="Pfam" id="PF00583">
    <property type="entry name" value="Acetyltransf_1"/>
    <property type="match status" value="1"/>
</dbReference>
<evidence type="ECO:0000259" key="4">
    <source>
        <dbReference type="PROSITE" id="PS51186"/>
    </source>
</evidence>
<evidence type="ECO:0000313" key="5">
    <source>
        <dbReference type="EMBL" id="MFC4495099.1"/>
    </source>
</evidence>
<dbReference type="RefSeq" id="WP_386447295.1">
    <property type="nucleotide sequence ID" value="NZ_JBHSFH010000006.1"/>
</dbReference>
<feature type="compositionally biased region" description="Basic and acidic residues" evidence="3">
    <location>
        <begin position="142"/>
        <end position="154"/>
    </location>
</feature>
<evidence type="ECO:0000256" key="3">
    <source>
        <dbReference type="SAM" id="MobiDB-lite"/>
    </source>
</evidence>
<dbReference type="SUPFAM" id="SSF55729">
    <property type="entry name" value="Acyl-CoA N-acyltransferases (Nat)"/>
    <property type="match status" value="1"/>
</dbReference>
<keyword evidence="6" id="KW-1185">Reference proteome</keyword>
<organism evidence="5 6">
    <name type="scientific">Streptomyces ovatisporus</name>
    <dbReference type="NCBI Taxonomy" id="1128682"/>
    <lineage>
        <taxon>Bacteria</taxon>
        <taxon>Bacillati</taxon>
        <taxon>Actinomycetota</taxon>
        <taxon>Actinomycetes</taxon>
        <taxon>Kitasatosporales</taxon>
        <taxon>Streptomycetaceae</taxon>
        <taxon>Streptomyces</taxon>
    </lineage>
</organism>
<evidence type="ECO:0000256" key="1">
    <source>
        <dbReference type="ARBA" id="ARBA00022679"/>
    </source>
</evidence>
<proteinExistence type="predicted"/>
<dbReference type="PANTHER" id="PTHR43877">
    <property type="entry name" value="AMINOALKYLPHOSPHONATE N-ACETYLTRANSFERASE-RELATED-RELATED"/>
    <property type="match status" value="1"/>
</dbReference>
<dbReference type="InterPro" id="IPR016181">
    <property type="entry name" value="Acyl_CoA_acyltransferase"/>
</dbReference>
<name>A0ABV9A7W7_9ACTN</name>
<accession>A0ABV9A7W7</accession>
<dbReference type="CDD" id="cd04301">
    <property type="entry name" value="NAT_SF"/>
    <property type="match status" value="1"/>
</dbReference>
<keyword evidence="1 5" id="KW-0808">Transferase</keyword>
<dbReference type="PROSITE" id="PS51186">
    <property type="entry name" value="GNAT"/>
    <property type="match status" value="1"/>
</dbReference>
<dbReference type="InterPro" id="IPR050832">
    <property type="entry name" value="Bact_Acetyltransf"/>
</dbReference>
<protein>
    <submittedName>
        <fullName evidence="5">GNAT family N-acetyltransferase</fullName>
        <ecNumber evidence="5">2.3.-.-</ecNumber>
    </submittedName>
</protein>
<comment type="caution">
    <text evidence="5">The sequence shown here is derived from an EMBL/GenBank/DDBJ whole genome shotgun (WGS) entry which is preliminary data.</text>
</comment>
<dbReference type="Gene3D" id="3.40.630.30">
    <property type="match status" value="1"/>
</dbReference>
<dbReference type="GO" id="GO:0016746">
    <property type="term" value="F:acyltransferase activity"/>
    <property type="evidence" value="ECO:0007669"/>
    <property type="project" value="UniProtKB-KW"/>
</dbReference>
<dbReference type="EC" id="2.3.-.-" evidence="5"/>
<keyword evidence="2 5" id="KW-0012">Acyltransferase</keyword>
<dbReference type="EMBL" id="JBHSFH010000006">
    <property type="protein sequence ID" value="MFC4495099.1"/>
    <property type="molecule type" value="Genomic_DNA"/>
</dbReference>
<sequence>MGPDEWRLLRDVRLTALDRAGGYLDGERAAEATAPPAYWRDLLATSTVWQAARGEETVGLVQYRSEDGIGFLSGLWVEPHDRSRGLARRLVATVIAHSREQGDSELRAYVAPANRPVVRVLRSVGARPTGRLRIRAGTPHGPRLEVHVEHERNGAPRGGSRS</sequence>
<reference evidence="6" key="1">
    <citation type="journal article" date="2019" name="Int. J. Syst. Evol. Microbiol.">
        <title>The Global Catalogue of Microorganisms (GCM) 10K type strain sequencing project: providing services to taxonomists for standard genome sequencing and annotation.</title>
        <authorList>
            <consortium name="The Broad Institute Genomics Platform"/>
            <consortium name="The Broad Institute Genome Sequencing Center for Infectious Disease"/>
            <person name="Wu L."/>
            <person name="Ma J."/>
        </authorList>
    </citation>
    <scope>NUCLEOTIDE SEQUENCE [LARGE SCALE GENOMIC DNA]</scope>
    <source>
        <strain evidence="6">CGMCC 4.7357</strain>
    </source>
</reference>
<feature type="domain" description="N-acetyltransferase" evidence="4">
    <location>
        <begin position="10"/>
        <end position="155"/>
    </location>
</feature>
<evidence type="ECO:0000256" key="2">
    <source>
        <dbReference type="ARBA" id="ARBA00023315"/>
    </source>
</evidence>
<dbReference type="InterPro" id="IPR000182">
    <property type="entry name" value="GNAT_dom"/>
</dbReference>
<feature type="region of interest" description="Disordered" evidence="3">
    <location>
        <begin position="135"/>
        <end position="162"/>
    </location>
</feature>
<evidence type="ECO:0000313" key="6">
    <source>
        <dbReference type="Proteomes" id="UP001595997"/>
    </source>
</evidence>
<gene>
    <name evidence="5" type="ORF">ACFPA8_13260</name>
</gene>
<dbReference type="Proteomes" id="UP001595997">
    <property type="component" value="Unassembled WGS sequence"/>
</dbReference>